<accession>A0A812P5T9</accession>
<name>A0A812P5T9_SYMPI</name>
<evidence type="ECO:0000256" key="1">
    <source>
        <dbReference type="SAM" id="MobiDB-lite"/>
    </source>
</evidence>
<protein>
    <submittedName>
        <fullName evidence="2">CPK30 protein</fullName>
    </submittedName>
</protein>
<gene>
    <name evidence="2" type="primary">CPK30</name>
    <name evidence="2" type="ORF">SPIL2461_LOCUS7944</name>
</gene>
<organism evidence="2 3">
    <name type="scientific">Symbiodinium pilosum</name>
    <name type="common">Dinoflagellate</name>
    <dbReference type="NCBI Taxonomy" id="2952"/>
    <lineage>
        <taxon>Eukaryota</taxon>
        <taxon>Sar</taxon>
        <taxon>Alveolata</taxon>
        <taxon>Dinophyceae</taxon>
        <taxon>Suessiales</taxon>
        <taxon>Symbiodiniaceae</taxon>
        <taxon>Symbiodinium</taxon>
    </lineage>
</organism>
<dbReference type="SUPFAM" id="SSF56112">
    <property type="entry name" value="Protein kinase-like (PK-like)"/>
    <property type="match status" value="1"/>
</dbReference>
<feature type="region of interest" description="Disordered" evidence="1">
    <location>
        <begin position="1"/>
        <end position="30"/>
    </location>
</feature>
<dbReference type="AlphaFoldDB" id="A0A812P5T9"/>
<feature type="region of interest" description="Disordered" evidence="1">
    <location>
        <begin position="323"/>
        <end position="343"/>
    </location>
</feature>
<evidence type="ECO:0000313" key="3">
    <source>
        <dbReference type="Proteomes" id="UP000649617"/>
    </source>
</evidence>
<reference evidence="2" key="1">
    <citation type="submission" date="2021-02" db="EMBL/GenBank/DDBJ databases">
        <authorList>
            <person name="Dougan E. K."/>
            <person name="Rhodes N."/>
            <person name="Thang M."/>
            <person name="Chan C."/>
        </authorList>
    </citation>
    <scope>NUCLEOTIDE SEQUENCE</scope>
</reference>
<dbReference type="OrthoDB" id="425114at2759"/>
<dbReference type="InterPro" id="IPR011009">
    <property type="entry name" value="Kinase-like_dom_sf"/>
</dbReference>
<evidence type="ECO:0000313" key="2">
    <source>
        <dbReference type="EMBL" id="CAE7338317.1"/>
    </source>
</evidence>
<proteinExistence type="predicted"/>
<sequence length="584" mass="62324">MPWKMESEQSEGSERTPGQKPPQEPTAARGFEHAVPQAWIYGSTGGILPCAQSWHPPGRLVQGPASAQPAVRMLPHSSGWARPCTPRTVAIPAAGYVRTAAPQAARPPPGQVVVVRELSPGRPIACAAHPTPRTASPAIPSVAPPAPVRPVPLPQGQLSPRVRSLSPAVVVRMPAPTPSCPAQISACQPTPRTQSVHLGPFAGNMPASTSPRRERSMSPMGLPPVPALSGMGAATPAEAPTAQRCLSPRTVIVRHATPRTVAAPVKVQSPVQVLVTPRAVPSGKGVTPGSILAGLRAVPSVPRTILHPHAGKGVNVRRAASHGAVKAPRPGLAVLPPKRPASGTVKDVLSEQTTAAGQLPPRGSVQANAENFFAEGEPQDALFLAFSGALNELGAVEATCQQLLSRLHSGPAVRWEELVNLNPVVQLLHVPQNLQDGSDADCQGWWRALLARHGLYGPGNAMGSPELIEVVTDALRFLRDRHAPEAFLRNLRTVHSGAKRLKELYGSFEFHARGMMGKSYRCRSRLTREEHICRQVCKDKVRAPSDLVRAEVEMLRSLEHPSVPQVIASFEDFNNIYIVLLQLF</sequence>
<dbReference type="Proteomes" id="UP000649617">
    <property type="component" value="Unassembled WGS sequence"/>
</dbReference>
<dbReference type="EMBL" id="CAJNIZ010012792">
    <property type="protein sequence ID" value="CAE7338317.1"/>
    <property type="molecule type" value="Genomic_DNA"/>
</dbReference>
<keyword evidence="3" id="KW-1185">Reference proteome</keyword>
<dbReference type="Gene3D" id="3.30.200.20">
    <property type="entry name" value="Phosphorylase Kinase, domain 1"/>
    <property type="match status" value="1"/>
</dbReference>
<comment type="caution">
    <text evidence="2">The sequence shown here is derived from an EMBL/GenBank/DDBJ whole genome shotgun (WGS) entry which is preliminary data.</text>
</comment>